<accession>B9M035</accession>
<dbReference type="PROSITE" id="PS50156">
    <property type="entry name" value="SSD"/>
    <property type="match status" value="1"/>
</dbReference>
<feature type="transmembrane region" description="Helical" evidence="6">
    <location>
        <begin position="351"/>
        <end position="377"/>
    </location>
</feature>
<dbReference type="Pfam" id="PF03176">
    <property type="entry name" value="MMPL"/>
    <property type="match status" value="2"/>
</dbReference>
<keyword evidence="2" id="KW-1003">Cell membrane</keyword>
<feature type="transmembrane region" description="Helical" evidence="6">
    <location>
        <begin position="665"/>
        <end position="687"/>
    </location>
</feature>
<name>B9M035_GEODF</name>
<evidence type="ECO:0000313" key="9">
    <source>
        <dbReference type="Proteomes" id="UP000007721"/>
    </source>
</evidence>
<feature type="transmembrane region" description="Helical" evidence="6">
    <location>
        <begin position="640"/>
        <end position="659"/>
    </location>
</feature>
<comment type="subcellular location">
    <subcellularLocation>
        <location evidence="1">Cell membrane</location>
        <topology evidence="1">Multi-pass membrane protein</topology>
    </subcellularLocation>
</comment>
<dbReference type="GO" id="GO:0005886">
    <property type="term" value="C:plasma membrane"/>
    <property type="evidence" value="ECO:0007669"/>
    <property type="project" value="UniProtKB-SubCell"/>
</dbReference>
<dbReference type="RefSeq" id="WP_012647544.1">
    <property type="nucleotide sequence ID" value="NC_011979.1"/>
</dbReference>
<evidence type="ECO:0000256" key="5">
    <source>
        <dbReference type="ARBA" id="ARBA00023136"/>
    </source>
</evidence>
<evidence type="ECO:0000256" key="4">
    <source>
        <dbReference type="ARBA" id="ARBA00022989"/>
    </source>
</evidence>
<dbReference type="HOGENOM" id="CLU_008861_1_1_7"/>
<feature type="transmembrane region" description="Helical" evidence="6">
    <location>
        <begin position="714"/>
        <end position="734"/>
    </location>
</feature>
<dbReference type="AlphaFoldDB" id="B9M035"/>
<dbReference type="InterPro" id="IPR050545">
    <property type="entry name" value="Mycobact_MmpL"/>
</dbReference>
<evidence type="ECO:0000259" key="7">
    <source>
        <dbReference type="PROSITE" id="PS50156"/>
    </source>
</evidence>
<keyword evidence="4 6" id="KW-1133">Transmembrane helix</keyword>
<feature type="transmembrane region" description="Helical" evidence="6">
    <location>
        <begin position="319"/>
        <end position="345"/>
    </location>
</feature>
<feature type="transmembrane region" description="Helical" evidence="6">
    <location>
        <begin position="615"/>
        <end position="633"/>
    </location>
</feature>
<dbReference type="OrthoDB" id="174814at2"/>
<feature type="transmembrane region" description="Helical" evidence="6">
    <location>
        <begin position="12"/>
        <end position="31"/>
    </location>
</feature>
<dbReference type="Gene3D" id="1.20.1640.10">
    <property type="entry name" value="Multidrug efflux transporter AcrB transmembrane domain"/>
    <property type="match status" value="2"/>
</dbReference>
<dbReference type="EMBL" id="CP001390">
    <property type="protein sequence ID" value="ACM20815.1"/>
    <property type="molecule type" value="Genomic_DNA"/>
</dbReference>
<feature type="transmembrane region" description="Helical" evidence="6">
    <location>
        <begin position="249"/>
        <end position="271"/>
    </location>
</feature>
<dbReference type="Proteomes" id="UP000007721">
    <property type="component" value="Chromosome"/>
</dbReference>
<proteinExistence type="predicted"/>
<gene>
    <name evidence="8" type="ordered locus">Geob_2462</name>
</gene>
<evidence type="ECO:0000256" key="1">
    <source>
        <dbReference type="ARBA" id="ARBA00004651"/>
    </source>
</evidence>
<dbReference type="KEGG" id="geo:Geob_2462"/>
<evidence type="ECO:0000256" key="3">
    <source>
        <dbReference type="ARBA" id="ARBA00022692"/>
    </source>
</evidence>
<dbReference type="PANTHER" id="PTHR33406">
    <property type="entry name" value="MEMBRANE PROTEIN MJ1562-RELATED"/>
    <property type="match status" value="1"/>
</dbReference>
<feature type="transmembrane region" description="Helical" evidence="6">
    <location>
        <begin position="409"/>
        <end position="427"/>
    </location>
</feature>
<feature type="transmembrane region" description="Helical" evidence="6">
    <location>
        <begin position="221"/>
        <end position="242"/>
    </location>
</feature>
<dbReference type="SUPFAM" id="SSF82866">
    <property type="entry name" value="Multidrug efflux transporter AcrB transmembrane domain"/>
    <property type="match status" value="2"/>
</dbReference>
<sequence length="776" mass="85762">MIRKIAEKIIRYRVQVLLVIVALTIFFAWHLKDIKIAFGGGDIVPPNHPYVKLTERMVEKYGGEHLVEIAIQVKQGDVLDPVNLAKVYRIDQKLREMQGVVTSKIISVASRKFSRVNFAYDELGYSTLHFEKYQDLVRKINDGDSKEATAFREEVLNNDMISGTIVSPDRKRTLILAGFRYEEDYRYIFETLQKIVNEEKDANTEFFLAGRPIMLGYIDSAFRGILVVFAIAVLVMVVTLYLDFRTIRGVLLPLSSGLIGVVWGLGFMSLLGHRIDVLGVTIPFLLVALAHGHSVQILSRYYYEYANGRNREEAAVESMIGLLKPMTTSIFADAVGLFVLILMPFRSIQSMALVGTAGIVAICVGCFVLIPVSLALLPPMKQSSVNREESWFGPIFERLAKFSLGKGKVPILALTGVVLVIALVGAFKVRVGELQSGSPDFWPNAPYNKAEKVVEQMTGGNLYWINIEGDRTGALYDAKVISDINALQRHLGEMPEVGYSISYVDALKKVNAAMHENDPRWEILPNDTASAGELIGMIGGSEGYDESKDMFTKDYKSGTIAVFLKDRKPETLKNVISGTCDFLKKNQASDIRFELPGGTAGIYSAINEEIEKNEFLSVVIVVVACLILTVLAFKSWLAALIIFVPLLIGKAITMAFMGYGGIGFFIYTLPVVTLGFGLGIDFSLYILARLKEEISESGDFVTGYIKALGTSGRAVLFTGLTMTGGLLTLCLSEMRFQAILGSMLSVVVMANTIIALLFFPVLLSVIKPKFLFQRGE</sequence>
<keyword evidence="3 6" id="KW-0812">Transmembrane</keyword>
<evidence type="ECO:0000313" key="8">
    <source>
        <dbReference type="EMBL" id="ACM20815.1"/>
    </source>
</evidence>
<dbReference type="InterPro" id="IPR004869">
    <property type="entry name" value="MMPL_dom"/>
</dbReference>
<keyword evidence="5 6" id="KW-0472">Membrane</keyword>
<dbReference type="STRING" id="316067.Geob_2462"/>
<protein>
    <submittedName>
        <fullName evidence="8">Efflux transporter, RND superfamily, HAE3 family</fullName>
    </submittedName>
</protein>
<feature type="domain" description="SSD" evidence="7">
    <location>
        <begin position="669"/>
        <end position="765"/>
    </location>
</feature>
<dbReference type="InterPro" id="IPR000731">
    <property type="entry name" value="SSD"/>
</dbReference>
<dbReference type="eggNOG" id="COG1033">
    <property type="taxonomic scope" value="Bacteria"/>
</dbReference>
<feature type="transmembrane region" description="Helical" evidence="6">
    <location>
        <begin position="740"/>
        <end position="766"/>
    </location>
</feature>
<dbReference type="PANTHER" id="PTHR33406:SF13">
    <property type="entry name" value="MEMBRANE PROTEIN YDFJ"/>
    <property type="match status" value="1"/>
</dbReference>
<keyword evidence="9" id="KW-1185">Reference proteome</keyword>
<organism evidence="8 9">
    <name type="scientific">Geotalea daltonii (strain DSM 22248 / JCM 15807 / FRC-32)</name>
    <name type="common">Geobacter daltonii</name>
    <dbReference type="NCBI Taxonomy" id="316067"/>
    <lineage>
        <taxon>Bacteria</taxon>
        <taxon>Pseudomonadati</taxon>
        <taxon>Thermodesulfobacteriota</taxon>
        <taxon>Desulfuromonadia</taxon>
        <taxon>Geobacterales</taxon>
        <taxon>Geobacteraceae</taxon>
        <taxon>Geotalea</taxon>
    </lineage>
</organism>
<evidence type="ECO:0000256" key="2">
    <source>
        <dbReference type="ARBA" id="ARBA00022475"/>
    </source>
</evidence>
<reference evidence="8 9" key="1">
    <citation type="submission" date="2009-01" db="EMBL/GenBank/DDBJ databases">
        <title>Complete sequence of Geobacter sp. FRC-32.</title>
        <authorList>
            <consortium name="US DOE Joint Genome Institute"/>
            <person name="Lucas S."/>
            <person name="Copeland A."/>
            <person name="Lapidus A."/>
            <person name="Glavina del Rio T."/>
            <person name="Dalin E."/>
            <person name="Tice H."/>
            <person name="Bruce D."/>
            <person name="Goodwin L."/>
            <person name="Pitluck S."/>
            <person name="Saunders E."/>
            <person name="Brettin T."/>
            <person name="Detter J.C."/>
            <person name="Han C."/>
            <person name="Larimer F."/>
            <person name="Land M."/>
            <person name="Hauser L."/>
            <person name="Kyrpides N."/>
            <person name="Ovchinnikova G."/>
            <person name="Kostka J."/>
            <person name="Richardson P."/>
        </authorList>
    </citation>
    <scope>NUCLEOTIDE SEQUENCE [LARGE SCALE GENOMIC DNA]</scope>
    <source>
        <strain evidence="9">DSM 22248 / JCM 15807 / FRC-32</strain>
    </source>
</reference>
<evidence type="ECO:0000256" key="6">
    <source>
        <dbReference type="SAM" id="Phobius"/>
    </source>
</evidence>